<name>A0A0L7L018_OPEBR</name>
<evidence type="ECO:0000256" key="2">
    <source>
        <dbReference type="SAM" id="MobiDB-lite"/>
    </source>
</evidence>
<sequence length="311" mass="34183">MSSKSLELVLNELQKTVKTLVNKVTGLESQINKQSDVIAKQSEIISDFATHTNLSTTRKSFCSTPETNLITKIELPKRQAAINASAALSTGASKKRTVGKRQTAKPGPDEINCAKVNDAMTTGVSCTVMSKNKLPSVSATKGAAILPARNMMPIIGPTIDNSNIKCGPESEINIVSTQPDDDKNDNNTDWRFVSTRNQRKQRKIIEGAGADNSDLKTVEKLQFIQAWSFRPETTAENISKHLNKIHTSNDYTVQKREIKTTRHAAFVIGIPGSLFEKISQPSVWPSGVRLGEWFLVRPRAQRGYTPTSEAC</sequence>
<accession>A0A0L7L018</accession>
<comment type="caution">
    <text evidence="3">The sequence shown here is derived from an EMBL/GenBank/DDBJ whole genome shotgun (WGS) entry which is preliminary data.</text>
</comment>
<proteinExistence type="predicted"/>
<gene>
    <name evidence="3" type="ORF">OBRU01_17749</name>
</gene>
<evidence type="ECO:0000313" key="3">
    <source>
        <dbReference type="EMBL" id="KOB68750.1"/>
    </source>
</evidence>
<feature type="region of interest" description="Disordered" evidence="2">
    <location>
        <begin position="87"/>
        <end position="106"/>
    </location>
</feature>
<dbReference type="Proteomes" id="UP000037510">
    <property type="component" value="Unassembled WGS sequence"/>
</dbReference>
<organism evidence="3 4">
    <name type="scientific">Operophtera brumata</name>
    <name type="common">Winter moth</name>
    <name type="synonym">Phalaena brumata</name>
    <dbReference type="NCBI Taxonomy" id="104452"/>
    <lineage>
        <taxon>Eukaryota</taxon>
        <taxon>Metazoa</taxon>
        <taxon>Ecdysozoa</taxon>
        <taxon>Arthropoda</taxon>
        <taxon>Hexapoda</taxon>
        <taxon>Insecta</taxon>
        <taxon>Pterygota</taxon>
        <taxon>Neoptera</taxon>
        <taxon>Endopterygota</taxon>
        <taxon>Lepidoptera</taxon>
        <taxon>Glossata</taxon>
        <taxon>Ditrysia</taxon>
        <taxon>Geometroidea</taxon>
        <taxon>Geometridae</taxon>
        <taxon>Larentiinae</taxon>
        <taxon>Operophtera</taxon>
    </lineage>
</organism>
<evidence type="ECO:0000256" key="1">
    <source>
        <dbReference type="SAM" id="Coils"/>
    </source>
</evidence>
<evidence type="ECO:0000313" key="4">
    <source>
        <dbReference type="Proteomes" id="UP000037510"/>
    </source>
</evidence>
<dbReference type="GO" id="GO:0016301">
    <property type="term" value="F:kinase activity"/>
    <property type="evidence" value="ECO:0007669"/>
    <property type="project" value="UniProtKB-KW"/>
</dbReference>
<protein>
    <submittedName>
        <fullName evidence="3">Signal transduction histidine kinase regulating citrate/malate metabolism</fullName>
    </submittedName>
</protein>
<keyword evidence="3" id="KW-0808">Transferase</keyword>
<keyword evidence="3" id="KW-0418">Kinase</keyword>
<keyword evidence="1" id="KW-0175">Coiled coil</keyword>
<reference evidence="3 4" key="1">
    <citation type="journal article" date="2015" name="Genome Biol. Evol.">
        <title>The genome of winter moth (Operophtera brumata) provides a genomic perspective on sexual dimorphism and phenology.</title>
        <authorList>
            <person name="Derks M.F."/>
            <person name="Smit S."/>
            <person name="Salis L."/>
            <person name="Schijlen E."/>
            <person name="Bossers A."/>
            <person name="Mateman C."/>
            <person name="Pijl A.S."/>
            <person name="de Ridder D."/>
            <person name="Groenen M.A."/>
            <person name="Visser M.E."/>
            <person name="Megens H.J."/>
        </authorList>
    </citation>
    <scope>NUCLEOTIDE SEQUENCE [LARGE SCALE GENOMIC DNA]</scope>
    <source>
        <strain evidence="3">WM2013NL</strain>
        <tissue evidence="3">Head and thorax</tissue>
    </source>
</reference>
<keyword evidence="4" id="KW-1185">Reference proteome</keyword>
<feature type="compositionally biased region" description="Basic residues" evidence="2">
    <location>
        <begin position="93"/>
        <end position="103"/>
    </location>
</feature>
<dbReference type="EMBL" id="JTDY01003981">
    <property type="protein sequence ID" value="KOB68750.1"/>
    <property type="molecule type" value="Genomic_DNA"/>
</dbReference>
<dbReference type="AlphaFoldDB" id="A0A0L7L018"/>
<feature type="coiled-coil region" evidence="1">
    <location>
        <begin position="3"/>
        <end position="30"/>
    </location>
</feature>